<dbReference type="NCBIfam" id="TIGR03761">
    <property type="entry name" value="ICE_PFL4669"/>
    <property type="match status" value="1"/>
</dbReference>
<sequence>MTDNRELAIGSLRSDVQLTLHTHHAARLWMGRARNDTKPGILGLSGFCAIINRLHRGCSLDDPYSDLWMILIEEKVIESRQALASIEERLDAVMAVLPPAISISNNLSIQPAKLPLFISNPLGFQAVYLLTSYDEIVRRILLAQHVGLIGRRDMELWIDEGATLLRRLFGLAQLYRYSGACRDDFAANNAKAEAARQMYQRHGELPQDILEGTRRSTYAPPIARGQQTETEDNTLLAAPVLPIDGDDDINDSEVLA</sequence>
<name>A0A2T6GB48_9PSED</name>
<feature type="region of interest" description="Disordered" evidence="1">
    <location>
        <begin position="223"/>
        <end position="244"/>
    </location>
</feature>
<proteinExistence type="predicted"/>
<organism evidence="2 3">
    <name type="scientific">Pseudomonas protegens</name>
    <dbReference type="NCBI Taxonomy" id="380021"/>
    <lineage>
        <taxon>Bacteria</taxon>
        <taxon>Pseudomonadati</taxon>
        <taxon>Pseudomonadota</taxon>
        <taxon>Gammaproteobacteria</taxon>
        <taxon>Pseudomonadales</taxon>
        <taxon>Pseudomonadaceae</taxon>
        <taxon>Pseudomonas</taxon>
    </lineage>
</organism>
<protein>
    <submittedName>
        <fullName evidence="2">TIGR03761 family integrating conjugative element protein</fullName>
    </submittedName>
</protein>
<comment type="caution">
    <text evidence="2">The sequence shown here is derived from an EMBL/GenBank/DDBJ whole genome shotgun (WGS) entry which is preliminary data.</text>
</comment>
<evidence type="ECO:0000256" key="1">
    <source>
        <dbReference type="SAM" id="MobiDB-lite"/>
    </source>
</evidence>
<dbReference type="Proteomes" id="UP000244178">
    <property type="component" value="Unassembled WGS sequence"/>
</dbReference>
<evidence type="ECO:0000313" key="3">
    <source>
        <dbReference type="Proteomes" id="UP000244178"/>
    </source>
</evidence>
<dbReference type="RefSeq" id="WP_108546512.1">
    <property type="nucleotide sequence ID" value="NZ_PYJM01000014.1"/>
</dbReference>
<dbReference type="EMBL" id="PYJM01000014">
    <property type="protein sequence ID" value="PUA41371.1"/>
    <property type="molecule type" value="Genomic_DNA"/>
</dbReference>
<dbReference type="AlphaFoldDB" id="A0A2T6GB48"/>
<accession>A0A2T6GB48</accession>
<evidence type="ECO:0000313" key="2">
    <source>
        <dbReference type="EMBL" id="PUA41371.1"/>
    </source>
</evidence>
<dbReference type="InterPro" id="IPR014996">
    <property type="entry name" value="AcaB"/>
</dbReference>
<reference evidence="2 3" key="1">
    <citation type="submission" date="2018-03" db="EMBL/GenBank/DDBJ databases">
        <title>Draft genome sequence of the plant growth promoting rhizobacterium Pseudomonas protegens strain BNJ-SS-45 isolated from wheat (Triticum aestivum) rhizosphere.</title>
        <authorList>
            <person name="Bajpai A."/>
            <person name="Shende K."/>
            <person name="Meena N."/>
            <person name="Upadhyayula S.R."/>
            <person name="Suravajhala P."/>
            <person name="Medicherla K.M."/>
            <person name="Johri B.N."/>
        </authorList>
    </citation>
    <scope>NUCLEOTIDE SEQUENCE [LARGE SCALE GENOMIC DNA]</scope>
    <source>
        <strain evidence="2 3">BNJ-SS-45</strain>
    </source>
</reference>
<gene>
    <name evidence="2" type="ORF">C5U62_32110</name>
</gene>
<dbReference type="Pfam" id="PF08900">
    <property type="entry name" value="AcaB"/>
    <property type="match status" value="1"/>
</dbReference>